<gene>
    <name evidence="1" type="ORF">SM122_02500</name>
</gene>
<sequence>MHYITETLGTYLSLKPYHHYSSIPLVRFEKETADNFILCFKREMQLFVIDLEQDSGQSLLFAHASLIERQELFDGIAEVPLESLNSLYILAFPRDLYEFSAEARLKNIVALYQAHEDVLSFLKLTRTIGDQVTAYELEWKRTAKNLADFDPFRYTSRSQVEDPDALSVVSSKDYDFIPDFHPFLSSKRGSKVLSVPADYLDPKTGQRASLEIMGWYLRDQQLKLQWKPKHTPQKTLALFSTFYRHCQQALLLSR</sequence>
<proteinExistence type="predicted"/>
<protein>
    <submittedName>
        <fullName evidence="1">Uncharacterized protein</fullName>
    </submittedName>
</protein>
<reference evidence="1 2" key="1">
    <citation type="submission" date="2024-01" db="EMBL/GenBank/DDBJ databases">
        <title>Description of Streptococcus dentalis sp. nov., Streptococcus gingivalis sp. nov., Streptococcus lingualis sp. nov. isolated from human oral cavity.</title>
        <authorList>
            <person name="Choi Y.S."/>
            <person name="Goo B.J."/>
            <person name="Bae J.W."/>
        </authorList>
    </citation>
    <scope>NUCLEOTIDE SEQUENCE [LARGE SCALE GENOMIC DNA]</scope>
    <source>
        <strain evidence="1 2">S2</strain>
    </source>
</reference>
<evidence type="ECO:0000313" key="2">
    <source>
        <dbReference type="Proteomes" id="UP001308656"/>
    </source>
</evidence>
<keyword evidence="2" id="KW-1185">Reference proteome</keyword>
<dbReference type="EMBL" id="JAYKTO010000001">
    <property type="protein sequence ID" value="MEB3519473.1"/>
    <property type="molecule type" value="Genomic_DNA"/>
</dbReference>
<dbReference type="Proteomes" id="UP001308656">
    <property type="component" value="Unassembled WGS sequence"/>
</dbReference>
<evidence type="ECO:0000313" key="1">
    <source>
        <dbReference type="EMBL" id="MEB3519473.1"/>
    </source>
</evidence>
<name>A0ABU6B6J9_9STRE</name>
<accession>A0ABU6B6J9</accession>
<organism evidence="1 2">
    <name type="scientific">Streptococcus gingivalis</name>
    <dbReference type="NCBI Taxonomy" id="3111861"/>
    <lineage>
        <taxon>Bacteria</taxon>
        <taxon>Bacillati</taxon>
        <taxon>Bacillota</taxon>
        <taxon>Bacilli</taxon>
        <taxon>Lactobacillales</taxon>
        <taxon>Streptococcaceae</taxon>
        <taxon>Streptococcus</taxon>
    </lineage>
</organism>
<comment type="caution">
    <text evidence="1">The sequence shown here is derived from an EMBL/GenBank/DDBJ whole genome shotgun (WGS) entry which is preliminary data.</text>
</comment>
<dbReference type="RefSeq" id="WP_229042362.1">
    <property type="nucleotide sequence ID" value="NZ_JAYKTO010000001.1"/>
</dbReference>